<proteinExistence type="predicted"/>
<protein>
    <recommendedName>
        <fullName evidence="2">DUF3669 domain-containing protein</fullName>
    </recommendedName>
</protein>
<organism evidence="3 4">
    <name type="scientific">Ganoderma sinense ZZ0214-1</name>
    <dbReference type="NCBI Taxonomy" id="1077348"/>
    <lineage>
        <taxon>Eukaryota</taxon>
        <taxon>Fungi</taxon>
        <taxon>Dikarya</taxon>
        <taxon>Basidiomycota</taxon>
        <taxon>Agaricomycotina</taxon>
        <taxon>Agaricomycetes</taxon>
        <taxon>Polyporales</taxon>
        <taxon>Polyporaceae</taxon>
        <taxon>Ganoderma</taxon>
    </lineage>
</organism>
<evidence type="ECO:0000313" key="3">
    <source>
        <dbReference type="EMBL" id="PIL32973.1"/>
    </source>
</evidence>
<dbReference type="PANTHER" id="PTHR40780">
    <property type="entry name" value="DUF3669 DOMAIN-CONTAINING PROTEIN"/>
    <property type="match status" value="1"/>
</dbReference>
<accession>A0A2G8SGT8</accession>
<reference evidence="3 4" key="1">
    <citation type="journal article" date="2015" name="Sci. Rep.">
        <title>Chromosome-level genome map provides insights into diverse defense mechanisms in the medicinal fungus Ganoderma sinense.</title>
        <authorList>
            <person name="Zhu Y."/>
            <person name="Xu J."/>
            <person name="Sun C."/>
            <person name="Zhou S."/>
            <person name="Xu H."/>
            <person name="Nelson D.R."/>
            <person name="Qian J."/>
            <person name="Song J."/>
            <person name="Luo H."/>
            <person name="Xiang L."/>
            <person name="Li Y."/>
            <person name="Xu Z."/>
            <person name="Ji A."/>
            <person name="Wang L."/>
            <person name="Lu S."/>
            <person name="Hayward A."/>
            <person name="Sun W."/>
            <person name="Li X."/>
            <person name="Schwartz D.C."/>
            <person name="Wang Y."/>
            <person name="Chen S."/>
        </authorList>
    </citation>
    <scope>NUCLEOTIDE SEQUENCE [LARGE SCALE GENOMIC DNA]</scope>
    <source>
        <strain evidence="3 4">ZZ0214-1</strain>
    </source>
</reference>
<sequence length="329" mass="37008">MAISSSLTDCENSQEPTIPTRIGAGSFAAVFASPGRTIAIKVAHAPDHTAQVEWEFTSLQAVLAATQNDNDALFIVPRPLAFYDPQSQRLVFPPPPRPSSPIGHEATASRRRHTPRQPPFTPDFFSNLPPRPCYVMDRASPLPPHIANRIRMHFYPESAVGSVPPPLICRLYLGKELRPSAFVNPVNFPLDAARYDLLRDWDEDVPSKDEVAEGMGEMLALIHWQAGYDARDVEFVMSGAPKSTGLRFYVIDFNQMRAFDRDEGDVSELVDAFFVNDPYYPRPIPGDALYDSFKRGYVRACPEDRRTRADLFLQAIEAREEEKHHNPEV</sequence>
<dbReference type="Proteomes" id="UP000230002">
    <property type="component" value="Unassembled WGS sequence"/>
</dbReference>
<dbReference type="AlphaFoldDB" id="A0A2G8SGT8"/>
<gene>
    <name evidence="3" type="ORF">GSI_05091</name>
</gene>
<dbReference type="PANTHER" id="PTHR40780:SF2">
    <property type="entry name" value="DUF3669 DOMAIN-CONTAINING PROTEIN"/>
    <property type="match status" value="1"/>
</dbReference>
<evidence type="ECO:0000256" key="1">
    <source>
        <dbReference type="SAM" id="MobiDB-lite"/>
    </source>
</evidence>
<keyword evidence="4" id="KW-1185">Reference proteome</keyword>
<feature type="domain" description="DUF3669" evidence="2">
    <location>
        <begin position="249"/>
        <end position="299"/>
    </location>
</feature>
<name>A0A2G8SGT8_9APHY</name>
<evidence type="ECO:0000259" key="2">
    <source>
        <dbReference type="Pfam" id="PF12417"/>
    </source>
</evidence>
<dbReference type="Pfam" id="PF12417">
    <property type="entry name" value="DUF3669"/>
    <property type="match status" value="1"/>
</dbReference>
<comment type="caution">
    <text evidence="3">The sequence shown here is derived from an EMBL/GenBank/DDBJ whole genome shotgun (WGS) entry which is preliminary data.</text>
</comment>
<feature type="region of interest" description="Disordered" evidence="1">
    <location>
        <begin position="92"/>
        <end position="122"/>
    </location>
</feature>
<dbReference type="InterPro" id="IPR022137">
    <property type="entry name" value="Znf_prot_DUF3669"/>
</dbReference>
<evidence type="ECO:0000313" key="4">
    <source>
        <dbReference type="Proteomes" id="UP000230002"/>
    </source>
</evidence>
<dbReference type="EMBL" id="AYKW01000009">
    <property type="protein sequence ID" value="PIL32973.1"/>
    <property type="molecule type" value="Genomic_DNA"/>
</dbReference>
<dbReference type="OrthoDB" id="2993351at2759"/>